<dbReference type="AlphaFoldDB" id="W9DSC1"/>
<dbReference type="OrthoDB" id="3387628at2"/>
<dbReference type="EMBL" id="AZAK01000001">
    <property type="protein sequence ID" value="ETA66361.1"/>
    <property type="molecule type" value="Genomic_DNA"/>
</dbReference>
<comment type="similarity">
    <text evidence="1">Belongs to the WXG100 family.</text>
</comment>
<sequence>MIEVNYAALEQCADDVNKAQQQMTGSLEQVEQDVKRLCSTWTGQAQEAYQVQQKKYDEAQAELIKVLASIETAIIDTKTRYMEGDKGIANSFGG</sequence>
<dbReference type="RefSeq" id="WP_051399394.1">
    <property type="nucleotide sequence ID" value="NZ_KI632509.1"/>
</dbReference>
<dbReference type="HOGENOM" id="CLU_151185_3_4_11"/>
<evidence type="ECO:0000313" key="2">
    <source>
        <dbReference type="EMBL" id="ETA66361.1"/>
    </source>
</evidence>
<evidence type="ECO:0000313" key="3">
    <source>
        <dbReference type="Proteomes" id="UP000054357"/>
    </source>
</evidence>
<keyword evidence="3" id="KW-1185">Reference proteome</keyword>
<gene>
    <name evidence="2" type="ORF">AmyhaDRAFT_0115</name>
</gene>
<dbReference type="SUPFAM" id="SSF140453">
    <property type="entry name" value="EsxAB dimer-like"/>
    <property type="match status" value="1"/>
</dbReference>
<dbReference type="PATRIC" id="fig|592678.3.peg.122"/>
<dbReference type="Proteomes" id="UP000054357">
    <property type="component" value="Unassembled WGS sequence"/>
</dbReference>
<name>W9DSC1_9PSEU</name>
<comment type="caution">
    <text evidence="2">The sequence shown here is derived from an EMBL/GenBank/DDBJ whole genome shotgun (WGS) entry which is preliminary data.</text>
</comment>
<dbReference type="Gene3D" id="1.10.287.1060">
    <property type="entry name" value="ESAT-6-like"/>
    <property type="match status" value="1"/>
</dbReference>
<accession>W9DSC1</accession>
<dbReference type="InterPro" id="IPR010310">
    <property type="entry name" value="T7SS_ESAT-6-like"/>
</dbReference>
<dbReference type="InterPro" id="IPR036689">
    <property type="entry name" value="ESAT-6-like_sf"/>
</dbReference>
<dbReference type="NCBIfam" id="TIGR03930">
    <property type="entry name" value="WXG100_ESAT6"/>
    <property type="match status" value="1"/>
</dbReference>
<evidence type="ECO:0000256" key="1">
    <source>
        <dbReference type="RuleBase" id="RU362001"/>
    </source>
</evidence>
<dbReference type="Pfam" id="PF06013">
    <property type="entry name" value="WXG100"/>
    <property type="match status" value="1"/>
</dbReference>
<organism evidence="2 3">
    <name type="scientific">Haloechinothrix halophila YIM 93223</name>
    <dbReference type="NCBI Taxonomy" id="592678"/>
    <lineage>
        <taxon>Bacteria</taxon>
        <taxon>Bacillati</taxon>
        <taxon>Actinomycetota</taxon>
        <taxon>Actinomycetes</taxon>
        <taxon>Pseudonocardiales</taxon>
        <taxon>Pseudonocardiaceae</taxon>
        <taxon>Haloechinothrix</taxon>
    </lineage>
</organism>
<protein>
    <recommendedName>
        <fullName evidence="1">ESAT-6-like protein</fullName>
    </recommendedName>
</protein>
<proteinExistence type="inferred from homology"/>
<reference evidence="2 3" key="1">
    <citation type="submission" date="2013-08" db="EMBL/GenBank/DDBJ databases">
        <authorList>
            <consortium name="DOE Joint Genome Institute"/>
            <person name="Klenk H.-P."/>
            <person name="Huntemann M."/>
            <person name="Han J."/>
            <person name="Chen A."/>
            <person name="Kyrpides N."/>
            <person name="Mavromatis K."/>
            <person name="Markowitz V."/>
            <person name="Palaniappan K."/>
            <person name="Ivanova N."/>
            <person name="Schaumberg A."/>
            <person name="Pati A."/>
            <person name="Liolios K."/>
            <person name="Nordberg H.P."/>
            <person name="Cantor M.N."/>
            <person name="Hua S.X."/>
            <person name="Woyke T."/>
        </authorList>
    </citation>
    <scope>NUCLEOTIDE SEQUENCE [LARGE SCALE GENOMIC DNA]</scope>
    <source>
        <strain evidence="2 3">YIM 93223</strain>
    </source>
</reference>